<sequence length="366" mass="39033">MVWSIRMKSDRTTGPLTSYGRRVAPTRRADGSTTRGVLMQHRTIGTGTATVEVSTLCLGAMNFGTSTPEDTAFAILDRFVEAGGTFVDTANNYNAWIPGGHGRESEDVLGRWIRSRGAAGLVRVATKCGAGKKDPALPLSGEAPTNFEGLGADVVKREAFESMRHLGVDRLDVLYGHVDDRETPLEETVGAFGELVADGAVTVPGISNVTVWRVVEARATAERLGVAPYGVVQQQGGYLVPTQTPFRTNWITGDLLDYAASTGVEGRPQLAVVAYSPVLKGALSRDDRPLSGGTDHVGGRHRRQVLREVAHELGVSPERVALAWLMGGEVPVVPLVGPSSVEQLDDALAAVDLVLDDDVRARLDEA</sequence>
<reference evidence="2" key="1">
    <citation type="submission" date="2021-01" db="EMBL/GenBank/DDBJ databases">
        <title>Whole genome shotgun sequence of Cellulomonas chitinilytica NBRC 110799.</title>
        <authorList>
            <person name="Komaki H."/>
            <person name="Tamura T."/>
        </authorList>
    </citation>
    <scope>NUCLEOTIDE SEQUENCE</scope>
    <source>
        <strain evidence="2">NBRC 110799</strain>
    </source>
</reference>
<accession>A0A919P7A6</accession>
<comment type="caution">
    <text evidence="2">The sequence shown here is derived from an EMBL/GenBank/DDBJ whole genome shotgun (WGS) entry which is preliminary data.</text>
</comment>
<feature type="domain" description="NADP-dependent oxidoreductase" evidence="1">
    <location>
        <begin position="56"/>
        <end position="365"/>
    </location>
</feature>
<dbReference type="SUPFAM" id="SSF51430">
    <property type="entry name" value="NAD(P)-linked oxidoreductase"/>
    <property type="match status" value="1"/>
</dbReference>
<name>A0A919P7A6_9CELL</name>
<keyword evidence="3" id="KW-1185">Reference proteome</keyword>
<organism evidence="2 3">
    <name type="scientific">Cellulomonas chitinilytica</name>
    <dbReference type="NCBI Taxonomy" id="398759"/>
    <lineage>
        <taxon>Bacteria</taxon>
        <taxon>Bacillati</taxon>
        <taxon>Actinomycetota</taxon>
        <taxon>Actinomycetes</taxon>
        <taxon>Micrococcales</taxon>
        <taxon>Cellulomonadaceae</taxon>
        <taxon>Cellulomonas</taxon>
    </lineage>
</organism>
<dbReference type="AlphaFoldDB" id="A0A919P7A6"/>
<dbReference type="InterPro" id="IPR036812">
    <property type="entry name" value="NAD(P)_OxRdtase_dom_sf"/>
</dbReference>
<dbReference type="Proteomes" id="UP000632740">
    <property type="component" value="Unassembled WGS sequence"/>
</dbReference>
<dbReference type="Gene3D" id="3.20.20.100">
    <property type="entry name" value="NADP-dependent oxidoreductase domain"/>
    <property type="match status" value="1"/>
</dbReference>
<dbReference type="InterPro" id="IPR023210">
    <property type="entry name" value="NADP_OxRdtase_dom"/>
</dbReference>
<dbReference type="EMBL" id="BONK01000010">
    <property type="protein sequence ID" value="GIG22274.1"/>
    <property type="molecule type" value="Genomic_DNA"/>
</dbReference>
<dbReference type="Pfam" id="PF00248">
    <property type="entry name" value="Aldo_ket_red"/>
    <property type="match status" value="1"/>
</dbReference>
<proteinExistence type="predicted"/>
<evidence type="ECO:0000259" key="1">
    <source>
        <dbReference type="Pfam" id="PF00248"/>
    </source>
</evidence>
<gene>
    <name evidence="2" type="ORF">Cch01nite_29980</name>
</gene>
<dbReference type="PANTHER" id="PTHR43364:SF6">
    <property type="entry name" value="OXIDOREDUCTASE-RELATED"/>
    <property type="match status" value="1"/>
</dbReference>
<dbReference type="GO" id="GO:0005829">
    <property type="term" value="C:cytosol"/>
    <property type="evidence" value="ECO:0007669"/>
    <property type="project" value="TreeGrafter"/>
</dbReference>
<evidence type="ECO:0000313" key="2">
    <source>
        <dbReference type="EMBL" id="GIG22274.1"/>
    </source>
</evidence>
<dbReference type="PANTHER" id="PTHR43364">
    <property type="entry name" value="NADH-SPECIFIC METHYLGLYOXAL REDUCTASE-RELATED"/>
    <property type="match status" value="1"/>
</dbReference>
<protein>
    <submittedName>
        <fullName evidence="2">Oxidoreductase</fullName>
    </submittedName>
</protein>
<dbReference type="InterPro" id="IPR050523">
    <property type="entry name" value="AKR_Detox_Biosynth"/>
</dbReference>
<evidence type="ECO:0000313" key="3">
    <source>
        <dbReference type="Proteomes" id="UP000632740"/>
    </source>
</evidence>